<dbReference type="EMBL" id="BOOU01000048">
    <property type="protein sequence ID" value="GII78403.1"/>
    <property type="molecule type" value="Genomic_DNA"/>
</dbReference>
<dbReference type="Proteomes" id="UP000655287">
    <property type="component" value="Unassembled WGS sequence"/>
</dbReference>
<reference evidence="1" key="1">
    <citation type="submission" date="2021-01" db="EMBL/GenBank/DDBJ databases">
        <title>Whole genome shotgun sequence of Sphaerisporangium rufum NBRC 109079.</title>
        <authorList>
            <person name="Komaki H."/>
            <person name="Tamura T."/>
        </authorList>
    </citation>
    <scope>NUCLEOTIDE SEQUENCE</scope>
    <source>
        <strain evidence="1">NBRC 109079</strain>
    </source>
</reference>
<gene>
    <name evidence="1" type="ORF">Sru01_33850</name>
</gene>
<keyword evidence="2" id="KW-1185">Reference proteome</keyword>
<dbReference type="AlphaFoldDB" id="A0A919V207"/>
<accession>A0A919V207</accession>
<proteinExistence type="predicted"/>
<evidence type="ECO:0000313" key="2">
    <source>
        <dbReference type="Proteomes" id="UP000655287"/>
    </source>
</evidence>
<name>A0A919V207_9ACTN</name>
<sequence>MLDIEDCLREILAIPGALDALAVEDIGGAAIATGRGAGGFDAQATAQGLCRAFHATLDALGPASPHGTVRVEDAIVTADQGLHLVRPLDTPLTGPVLLYVRLDRDRANLALARHRLRELSGRLITT</sequence>
<organism evidence="1 2">
    <name type="scientific">Sphaerisporangium rufum</name>
    <dbReference type="NCBI Taxonomy" id="1381558"/>
    <lineage>
        <taxon>Bacteria</taxon>
        <taxon>Bacillati</taxon>
        <taxon>Actinomycetota</taxon>
        <taxon>Actinomycetes</taxon>
        <taxon>Streptosporangiales</taxon>
        <taxon>Streptosporangiaceae</taxon>
        <taxon>Sphaerisporangium</taxon>
    </lineage>
</organism>
<dbReference type="RefSeq" id="WP_203985890.1">
    <property type="nucleotide sequence ID" value="NZ_BOOU01000048.1"/>
</dbReference>
<evidence type="ECO:0000313" key="1">
    <source>
        <dbReference type="EMBL" id="GII78403.1"/>
    </source>
</evidence>
<comment type="caution">
    <text evidence="1">The sequence shown here is derived from an EMBL/GenBank/DDBJ whole genome shotgun (WGS) entry which is preliminary data.</text>
</comment>
<protein>
    <submittedName>
        <fullName evidence="1">Uncharacterized protein</fullName>
    </submittedName>
</protein>